<proteinExistence type="predicted"/>
<gene>
    <name evidence="1" type="ORF">M2280_004157</name>
</gene>
<dbReference type="EMBL" id="JARXVC010000011">
    <property type="protein sequence ID" value="MDH6282920.1"/>
    <property type="molecule type" value="Genomic_DNA"/>
</dbReference>
<dbReference type="Proteomes" id="UP001160334">
    <property type="component" value="Unassembled WGS sequence"/>
</dbReference>
<protein>
    <submittedName>
        <fullName evidence="1">Uncharacterized protein</fullName>
    </submittedName>
</protein>
<accession>A0ABT6MGA7</accession>
<comment type="caution">
    <text evidence="1">The sequence shown here is derived from an EMBL/GenBank/DDBJ whole genome shotgun (WGS) entry which is preliminary data.</text>
</comment>
<name>A0ABT6MGA7_9NOCA</name>
<evidence type="ECO:0000313" key="2">
    <source>
        <dbReference type="Proteomes" id="UP001160334"/>
    </source>
</evidence>
<sequence length="53" mass="6443">MSTAEVRYSFTRMVHVDELEQMWANWRIMHEHTIGWRRLATQMGFKTRDEGES</sequence>
<keyword evidence="2" id="KW-1185">Reference proteome</keyword>
<evidence type="ECO:0000313" key="1">
    <source>
        <dbReference type="EMBL" id="MDH6282920.1"/>
    </source>
</evidence>
<organism evidence="1 2">
    <name type="scientific">Prescottella agglutinans</name>
    <dbReference type="NCBI Taxonomy" id="1644129"/>
    <lineage>
        <taxon>Bacteria</taxon>
        <taxon>Bacillati</taxon>
        <taxon>Actinomycetota</taxon>
        <taxon>Actinomycetes</taxon>
        <taxon>Mycobacteriales</taxon>
        <taxon>Nocardiaceae</taxon>
        <taxon>Prescottella</taxon>
    </lineage>
</organism>
<reference evidence="1 2" key="1">
    <citation type="submission" date="2023-04" db="EMBL/GenBank/DDBJ databases">
        <title>Forest soil microbial communities from Buena Vista Peninsula, Colon Province, Panama.</title>
        <authorList>
            <person name="Bouskill N."/>
        </authorList>
    </citation>
    <scope>NUCLEOTIDE SEQUENCE [LARGE SCALE GENOMIC DNA]</scope>
    <source>
        <strain evidence="1 2">CFH S0262</strain>
    </source>
</reference>